<dbReference type="GO" id="GO:0005737">
    <property type="term" value="C:cytoplasm"/>
    <property type="evidence" value="ECO:0007669"/>
    <property type="project" value="InterPro"/>
</dbReference>
<evidence type="ECO:0000259" key="12">
    <source>
        <dbReference type="Pfam" id="PF01761"/>
    </source>
</evidence>
<protein>
    <recommendedName>
        <fullName evidence="11">3-dehydroquinate synthase</fullName>
        <ecNumber evidence="11">4.2.3.4</ecNumber>
    </recommendedName>
</protein>
<evidence type="ECO:0000256" key="2">
    <source>
        <dbReference type="ARBA" id="ARBA00001941"/>
    </source>
</evidence>
<dbReference type="SUPFAM" id="SSF56796">
    <property type="entry name" value="Dehydroquinate synthase-like"/>
    <property type="match status" value="1"/>
</dbReference>
<comment type="cofactor">
    <cofactor evidence="1">
        <name>NAD(+)</name>
        <dbReference type="ChEBI" id="CHEBI:57540"/>
    </cofactor>
</comment>
<evidence type="ECO:0000259" key="13">
    <source>
        <dbReference type="Pfam" id="PF24621"/>
    </source>
</evidence>
<dbReference type="GO" id="GO:0009423">
    <property type="term" value="P:chorismate biosynthetic process"/>
    <property type="evidence" value="ECO:0007669"/>
    <property type="project" value="UniProtKB-UniRule"/>
</dbReference>
<feature type="domain" description="3-dehydroquinate synthase N-terminal" evidence="12">
    <location>
        <begin position="53"/>
        <end position="164"/>
    </location>
</feature>
<dbReference type="KEGG" id="fpf:DCC35_04525"/>
<dbReference type="CDD" id="cd08195">
    <property type="entry name" value="DHQS"/>
    <property type="match status" value="1"/>
</dbReference>
<evidence type="ECO:0000256" key="10">
    <source>
        <dbReference type="ARBA" id="ARBA00023285"/>
    </source>
</evidence>
<sequence>MIPDYIKIESSLNESLNSFIKEKEVSKVFILVDENTEKHCLPEIEIEFDAKLIKIESGESNKTLNTSCLIWNELTKENADRKSLLINLGGGVIGDMGGFCASTFKRGIYFINIPTTLLSQVDASIGGKLGVDYDGLKNHIGLFRNPDQVLINNDFLSSLPERQLLSGYAEVVKHALISDSAWWEKIKKVDPLNVEDWSDITLNAIRIKGEVVSNDPTEKGLRKILNFGHTIGHAIESWFLENYGDTACLHGEAIAAGMIIEADLSTKFTGLSKNDFSDISNYILKTFKPLHIPEKAINEIVNKCVHDKKNKGNTIYFVLLNNIGKSTFDKVVSLKEVRIAVENYMQLISKFSDQTPKS</sequence>
<evidence type="ECO:0000313" key="14">
    <source>
        <dbReference type="EMBL" id="QCK14064.1"/>
    </source>
</evidence>
<dbReference type="RefSeq" id="WP_137089658.1">
    <property type="nucleotide sequence ID" value="NZ_CP028923.1"/>
</dbReference>
<dbReference type="InterPro" id="IPR056179">
    <property type="entry name" value="DHQS_C"/>
</dbReference>
<dbReference type="OrthoDB" id="9806583at2"/>
<dbReference type="FunFam" id="3.40.50.1970:FF:000007">
    <property type="entry name" value="Pentafunctional AROM polypeptide"/>
    <property type="match status" value="1"/>
</dbReference>
<comment type="function">
    <text evidence="4">Catalyzes the conversion of 3-deoxy-D-arabino-heptulosonate 7-phosphate (DAHP) to dehydroquinate (DHQ).</text>
</comment>
<comment type="cofactor">
    <cofactor evidence="3">
        <name>Zn(2+)</name>
        <dbReference type="ChEBI" id="CHEBI:29105"/>
    </cofactor>
</comment>
<evidence type="ECO:0000256" key="7">
    <source>
        <dbReference type="ARBA" id="ARBA00022833"/>
    </source>
</evidence>
<dbReference type="PIRSF" id="PIRSF001455">
    <property type="entry name" value="DHQ_synth"/>
    <property type="match status" value="1"/>
</dbReference>
<feature type="domain" description="3-dehydroquinate synthase C-terminal" evidence="13">
    <location>
        <begin position="167"/>
        <end position="310"/>
    </location>
</feature>
<keyword evidence="8" id="KW-0520">NAD</keyword>
<dbReference type="InterPro" id="IPR030963">
    <property type="entry name" value="DHQ_synth_fam"/>
</dbReference>
<keyword evidence="6" id="KW-0547">Nucleotide-binding</keyword>
<dbReference type="PANTHER" id="PTHR43622">
    <property type="entry name" value="3-DEHYDROQUINATE SYNTHASE"/>
    <property type="match status" value="1"/>
</dbReference>
<dbReference type="EC" id="4.2.3.4" evidence="11"/>
<dbReference type="InterPro" id="IPR030960">
    <property type="entry name" value="DHQS/DOIS_N"/>
</dbReference>
<name>A0A4D7JZG7_9BACT</name>
<dbReference type="PANTHER" id="PTHR43622:SF1">
    <property type="entry name" value="3-DEHYDROQUINATE SYNTHASE"/>
    <property type="match status" value="1"/>
</dbReference>
<dbReference type="GO" id="GO:0003856">
    <property type="term" value="F:3-dehydroquinate synthase activity"/>
    <property type="evidence" value="ECO:0007669"/>
    <property type="project" value="UniProtKB-UniRule"/>
</dbReference>
<keyword evidence="7" id="KW-0862">Zinc</keyword>
<dbReference type="Proteomes" id="UP000298616">
    <property type="component" value="Chromosome"/>
</dbReference>
<keyword evidence="5" id="KW-0479">Metal-binding</keyword>
<organism evidence="14 15">
    <name type="scientific">Mangrovivirga cuniculi</name>
    <dbReference type="NCBI Taxonomy" id="2715131"/>
    <lineage>
        <taxon>Bacteria</taxon>
        <taxon>Pseudomonadati</taxon>
        <taxon>Bacteroidota</taxon>
        <taxon>Cytophagia</taxon>
        <taxon>Cytophagales</taxon>
        <taxon>Mangrovivirgaceae</taxon>
        <taxon>Mangrovivirga</taxon>
    </lineage>
</organism>
<reference evidence="14 15" key="1">
    <citation type="submission" date="2018-04" db="EMBL/GenBank/DDBJ databases">
        <title>Complete genome uncultured novel isolate.</title>
        <authorList>
            <person name="Merlino G."/>
        </authorList>
    </citation>
    <scope>NUCLEOTIDE SEQUENCE [LARGE SCALE GENOMIC DNA]</scope>
    <source>
        <strain evidence="15">R1DC9</strain>
    </source>
</reference>
<keyword evidence="15" id="KW-1185">Reference proteome</keyword>
<evidence type="ECO:0000256" key="8">
    <source>
        <dbReference type="ARBA" id="ARBA00023027"/>
    </source>
</evidence>
<dbReference type="AlphaFoldDB" id="A0A4D7JZG7"/>
<evidence type="ECO:0000256" key="1">
    <source>
        <dbReference type="ARBA" id="ARBA00001911"/>
    </source>
</evidence>
<dbReference type="Gene3D" id="1.20.1090.10">
    <property type="entry name" value="Dehydroquinate synthase-like - alpha domain"/>
    <property type="match status" value="1"/>
</dbReference>
<evidence type="ECO:0000256" key="3">
    <source>
        <dbReference type="ARBA" id="ARBA00001947"/>
    </source>
</evidence>
<dbReference type="GO" id="GO:0046872">
    <property type="term" value="F:metal ion binding"/>
    <property type="evidence" value="ECO:0007669"/>
    <property type="project" value="UniProtKB-KW"/>
</dbReference>
<evidence type="ECO:0000256" key="11">
    <source>
        <dbReference type="NCBIfam" id="TIGR01357"/>
    </source>
</evidence>
<evidence type="ECO:0000256" key="9">
    <source>
        <dbReference type="ARBA" id="ARBA00023239"/>
    </source>
</evidence>
<evidence type="ECO:0000313" key="15">
    <source>
        <dbReference type="Proteomes" id="UP000298616"/>
    </source>
</evidence>
<dbReference type="Pfam" id="PF24621">
    <property type="entry name" value="DHQS_C"/>
    <property type="match status" value="1"/>
</dbReference>
<keyword evidence="10" id="KW-0170">Cobalt</keyword>
<dbReference type="InterPro" id="IPR016037">
    <property type="entry name" value="DHQ_synth_AroB"/>
</dbReference>
<dbReference type="Pfam" id="PF01761">
    <property type="entry name" value="DHQ_synthase"/>
    <property type="match status" value="1"/>
</dbReference>
<gene>
    <name evidence="14" type="primary">aroB</name>
    <name evidence="14" type="ORF">DCC35_04525</name>
</gene>
<evidence type="ECO:0000256" key="5">
    <source>
        <dbReference type="ARBA" id="ARBA00022723"/>
    </source>
</evidence>
<comment type="cofactor">
    <cofactor evidence="2">
        <name>Co(2+)</name>
        <dbReference type="ChEBI" id="CHEBI:48828"/>
    </cofactor>
</comment>
<evidence type="ECO:0000256" key="4">
    <source>
        <dbReference type="ARBA" id="ARBA00003485"/>
    </source>
</evidence>
<accession>A0A4D7JZG7</accession>
<dbReference type="NCBIfam" id="TIGR01357">
    <property type="entry name" value="aroB"/>
    <property type="match status" value="1"/>
</dbReference>
<evidence type="ECO:0000256" key="6">
    <source>
        <dbReference type="ARBA" id="ARBA00022741"/>
    </source>
</evidence>
<proteinExistence type="predicted"/>
<dbReference type="GO" id="GO:0009073">
    <property type="term" value="P:aromatic amino acid family biosynthetic process"/>
    <property type="evidence" value="ECO:0007669"/>
    <property type="project" value="InterPro"/>
</dbReference>
<dbReference type="EMBL" id="CP028923">
    <property type="protein sequence ID" value="QCK14064.1"/>
    <property type="molecule type" value="Genomic_DNA"/>
</dbReference>
<dbReference type="Gene3D" id="3.40.50.1970">
    <property type="match status" value="1"/>
</dbReference>
<dbReference type="InterPro" id="IPR050071">
    <property type="entry name" value="Dehydroquinate_synthase"/>
</dbReference>
<dbReference type="GO" id="GO:0000166">
    <property type="term" value="F:nucleotide binding"/>
    <property type="evidence" value="ECO:0007669"/>
    <property type="project" value="UniProtKB-KW"/>
</dbReference>
<keyword evidence="9" id="KW-0456">Lyase</keyword>